<dbReference type="Proteomes" id="UP001432322">
    <property type="component" value="Unassembled WGS sequence"/>
</dbReference>
<feature type="non-terminal residue" evidence="1">
    <location>
        <position position="100"/>
    </location>
</feature>
<name>A0AAV5WJB2_9BILA</name>
<dbReference type="AlphaFoldDB" id="A0AAV5WJB2"/>
<proteinExistence type="predicted"/>
<organism evidence="1 2">
    <name type="scientific">Pristionchus fissidentatus</name>
    <dbReference type="NCBI Taxonomy" id="1538716"/>
    <lineage>
        <taxon>Eukaryota</taxon>
        <taxon>Metazoa</taxon>
        <taxon>Ecdysozoa</taxon>
        <taxon>Nematoda</taxon>
        <taxon>Chromadorea</taxon>
        <taxon>Rhabditida</taxon>
        <taxon>Rhabditina</taxon>
        <taxon>Diplogasteromorpha</taxon>
        <taxon>Diplogasteroidea</taxon>
        <taxon>Neodiplogasteridae</taxon>
        <taxon>Pristionchus</taxon>
    </lineage>
</organism>
<reference evidence="1" key="1">
    <citation type="submission" date="2023-10" db="EMBL/GenBank/DDBJ databases">
        <title>Genome assembly of Pristionchus species.</title>
        <authorList>
            <person name="Yoshida K."/>
            <person name="Sommer R.J."/>
        </authorList>
    </citation>
    <scope>NUCLEOTIDE SEQUENCE</scope>
    <source>
        <strain evidence="1">RS5133</strain>
    </source>
</reference>
<gene>
    <name evidence="1" type="ORF">PFISCL1PPCAC_21927</name>
</gene>
<comment type="caution">
    <text evidence="1">The sequence shown here is derived from an EMBL/GenBank/DDBJ whole genome shotgun (WGS) entry which is preliminary data.</text>
</comment>
<feature type="non-terminal residue" evidence="1">
    <location>
        <position position="1"/>
    </location>
</feature>
<protein>
    <submittedName>
        <fullName evidence="1">Uncharacterized protein</fullName>
    </submittedName>
</protein>
<sequence length="100" mass="11589">TREEMEERSGRGNDQNRLDRVRRVQIEVDHCLACEHGSRHEEDVRTCDTTCVVIRCSIMKEPTRVIDMVTNWTCIVVRSSDASLNFSVNIPIGTKRIWNN</sequence>
<accession>A0AAV5WJB2</accession>
<evidence type="ECO:0000313" key="2">
    <source>
        <dbReference type="Proteomes" id="UP001432322"/>
    </source>
</evidence>
<evidence type="ECO:0000313" key="1">
    <source>
        <dbReference type="EMBL" id="GMT30630.1"/>
    </source>
</evidence>
<keyword evidence="2" id="KW-1185">Reference proteome</keyword>
<dbReference type="EMBL" id="BTSY01000005">
    <property type="protein sequence ID" value="GMT30630.1"/>
    <property type="molecule type" value="Genomic_DNA"/>
</dbReference>